<dbReference type="AlphaFoldDB" id="A0A0A2UUX8"/>
<keyword evidence="1" id="KW-0732">Signal</keyword>
<evidence type="ECO:0008006" key="4">
    <source>
        <dbReference type="Google" id="ProtNLM"/>
    </source>
</evidence>
<protein>
    <recommendedName>
        <fullName evidence="4">Lipoprotein</fullName>
    </recommendedName>
</protein>
<keyword evidence="3" id="KW-1185">Reference proteome</keyword>
<dbReference type="PROSITE" id="PS51257">
    <property type="entry name" value="PROKAR_LIPOPROTEIN"/>
    <property type="match status" value="1"/>
</dbReference>
<sequence length="203" mass="22896">MRKILLFSLGLATALVLSACNSEANGATKDEKEAVKKEENTVDKNIITYEIDGTKKSVEIQEVTPKNGAAKNIKVPANFTIRDNDDNFLLEGEEAFQEIRLFASTSQAKADLDFEIMIAERQANIRMSAKVEPKVTEMDFSKYPELEGKYDFGQIIDDGTQVRYKVFKIVNETNHKFSFNIGNEVEANYEDLAIEVLKNIEIN</sequence>
<reference evidence="2 3" key="1">
    <citation type="submission" date="2013-08" db="EMBL/GenBank/DDBJ databases">
        <title>Genome of Pontibacillus chungwhensis.</title>
        <authorList>
            <person name="Wang Q."/>
            <person name="Wang G."/>
        </authorList>
    </citation>
    <scope>NUCLEOTIDE SEQUENCE [LARGE SCALE GENOMIC DNA]</scope>
    <source>
        <strain evidence="2 3">BH030062</strain>
    </source>
</reference>
<accession>A0A0A2UUX8</accession>
<dbReference type="Proteomes" id="UP000030153">
    <property type="component" value="Unassembled WGS sequence"/>
</dbReference>
<name>A0A0A2UUX8_9BACI</name>
<organism evidence="2 3">
    <name type="scientific">Pontibacillus chungwhensis BH030062</name>
    <dbReference type="NCBI Taxonomy" id="1385513"/>
    <lineage>
        <taxon>Bacteria</taxon>
        <taxon>Bacillati</taxon>
        <taxon>Bacillota</taxon>
        <taxon>Bacilli</taxon>
        <taxon>Bacillales</taxon>
        <taxon>Bacillaceae</taxon>
        <taxon>Pontibacillus</taxon>
    </lineage>
</organism>
<dbReference type="RefSeq" id="WP_036786266.1">
    <property type="nucleotide sequence ID" value="NZ_AVBG01000014.1"/>
</dbReference>
<feature type="chain" id="PRO_5039133335" description="Lipoprotein" evidence="1">
    <location>
        <begin position="20"/>
        <end position="203"/>
    </location>
</feature>
<comment type="caution">
    <text evidence="2">The sequence shown here is derived from an EMBL/GenBank/DDBJ whole genome shotgun (WGS) entry which is preliminary data.</text>
</comment>
<dbReference type="EMBL" id="AVBG01000014">
    <property type="protein sequence ID" value="KGP90286.1"/>
    <property type="molecule type" value="Genomic_DNA"/>
</dbReference>
<proteinExistence type="predicted"/>
<evidence type="ECO:0000313" key="2">
    <source>
        <dbReference type="EMBL" id="KGP90286.1"/>
    </source>
</evidence>
<evidence type="ECO:0000313" key="3">
    <source>
        <dbReference type="Proteomes" id="UP000030153"/>
    </source>
</evidence>
<gene>
    <name evidence="2" type="ORF">N780_05745</name>
</gene>
<evidence type="ECO:0000256" key="1">
    <source>
        <dbReference type="SAM" id="SignalP"/>
    </source>
</evidence>
<feature type="signal peptide" evidence="1">
    <location>
        <begin position="1"/>
        <end position="19"/>
    </location>
</feature>